<accession>A0AAV1KKC0</accession>
<dbReference type="InterPro" id="IPR006580">
    <property type="entry name" value="Znf_TTF"/>
</dbReference>
<reference evidence="3 4" key="1">
    <citation type="submission" date="2023-11" db="EMBL/GenBank/DDBJ databases">
        <authorList>
            <person name="Hedman E."/>
            <person name="Englund M."/>
            <person name="Stromberg M."/>
            <person name="Nyberg Akerstrom W."/>
            <person name="Nylinder S."/>
            <person name="Jareborg N."/>
            <person name="Kallberg Y."/>
            <person name="Kronander E."/>
        </authorList>
    </citation>
    <scope>NUCLEOTIDE SEQUENCE [LARGE SCALE GENOMIC DNA]</scope>
</reference>
<dbReference type="InterPro" id="IPR008906">
    <property type="entry name" value="HATC_C_dom"/>
</dbReference>
<organism evidence="3 4">
    <name type="scientific">Parnassius mnemosyne</name>
    <name type="common">clouded apollo</name>
    <dbReference type="NCBI Taxonomy" id="213953"/>
    <lineage>
        <taxon>Eukaryota</taxon>
        <taxon>Metazoa</taxon>
        <taxon>Ecdysozoa</taxon>
        <taxon>Arthropoda</taxon>
        <taxon>Hexapoda</taxon>
        <taxon>Insecta</taxon>
        <taxon>Pterygota</taxon>
        <taxon>Neoptera</taxon>
        <taxon>Endopterygota</taxon>
        <taxon>Lepidoptera</taxon>
        <taxon>Glossata</taxon>
        <taxon>Ditrysia</taxon>
        <taxon>Papilionoidea</taxon>
        <taxon>Papilionidae</taxon>
        <taxon>Parnassiinae</taxon>
        <taxon>Parnassini</taxon>
        <taxon>Parnassius</taxon>
        <taxon>Driopa</taxon>
    </lineage>
</organism>
<feature type="coiled-coil region" evidence="1">
    <location>
        <begin position="619"/>
        <end position="646"/>
    </location>
</feature>
<dbReference type="InterPro" id="IPR025398">
    <property type="entry name" value="DUF4371"/>
</dbReference>
<keyword evidence="4" id="KW-1185">Reference proteome</keyword>
<sequence length="859" mass="100375">MSARKYKSGAEKRKLQFCREKEINKYAKLETFFKSEHINANEIAINPLKNVKEGILCEESITEGSKKPQNQKKNTNDENIQYLDFEQPSGSSENEIGVQQKKGNIDTEVERNLENIKFEFEKYVDVGLWPDLLNNDFINFVLSHEMTDFQNKDPKNIYSASMKKYKEQNRSFSNRYFTRKMKNGQLLERSWLCYSKRVGTVFCLTCKLFSKTPSQYTTGFSDWKHIRFCLENHENSNEHKNSMLVWLTRKENKSVLDKQLQEQLNKETEYYHNVLKRVIAVLKFLCIRGLALRGSEEVFGSPHNGNFMGALELLAEFDPFIREHIEQRELRPNPVISYLSKTVYEEIIEIMGKQIIKQIITEINNDDTKYYSIMMDSTPDLSHDDQLAIVLRYCFRGKVYERCVSFMKISSHTGLYLFNILEAFLETNGLLLDNCRGQSYDNAANMAGIYNGVQALLKEKNKSADYVPCAAHSLNLVGQESVKVATEIVNFFGIVQKIYVFFSASTHRWELLNRETKVKFTLKSLSQTRWSCHFDAVRALKSNYDGIMKILNSFGENNDEKVDFRKEARNLFNKLAKLETAILIIFWEEILKRFNVVNKKVQSPGLDIGEGNKLIVSLKEFVKNIRQKSDQKLKEYEKKAKKLITSVETDYSDINKRRITSKFSDKSTDKVSVNGAEKFKRDTLNVALDKMIMDLNYRSQAYETYSKKFKFLMDLQDRNQEHIDLESVRNIIDYYPNDIDEHLVNECIQLKSYLLQSKTESYTSCSEIFWLIYEKKLVDVFPNCYTILKIFLTMPITSCEAERSFSRMSYIENKYRTTMSNYRLNHLSVLSINCDLTKDLQCDDQIKEFAAQKCRKVAL</sequence>
<evidence type="ECO:0000259" key="2">
    <source>
        <dbReference type="SMART" id="SM00597"/>
    </source>
</evidence>
<evidence type="ECO:0000256" key="1">
    <source>
        <dbReference type="SAM" id="Coils"/>
    </source>
</evidence>
<proteinExistence type="predicted"/>
<dbReference type="Pfam" id="PF14291">
    <property type="entry name" value="DUF4371"/>
    <property type="match status" value="1"/>
</dbReference>
<keyword evidence="1" id="KW-0175">Coiled coil</keyword>
<dbReference type="EMBL" id="CAVLGL010000035">
    <property type="protein sequence ID" value="CAK1582309.1"/>
    <property type="molecule type" value="Genomic_DNA"/>
</dbReference>
<dbReference type="Pfam" id="PF05699">
    <property type="entry name" value="Dimer_Tnp_hAT"/>
    <property type="match status" value="1"/>
</dbReference>
<dbReference type="AlphaFoldDB" id="A0AAV1KKC0"/>
<dbReference type="PANTHER" id="PTHR45749:SF23">
    <property type="entry name" value="ZINC FINGER MYM-TYPE PROTEIN 1-LIKE"/>
    <property type="match status" value="1"/>
</dbReference>
<name>A0AAV1KKC0_9NEOP</name>
<dbReference type="PANTHER" id="PTHR45749">
    <property type="match status" value="1"/>
</dbReference>
<comment type="caution">
    <text evidence="3">The sequence shown here is derived from an EMBL/GenBank/DDBJ whole genome shotgun (WGS) entry which is preliminary data.</text>
</comment>
<dbReference type="SUPFAM" id="SSF53098">
    <property type="entry name" value="Ribonuclease H-like"/>
    <property type="match status" value="1"/>
</dbReference>
<evidence type="ECO:0000313" key="3">
    <source>
        <dbReference type="EMBL" id="CAK1582309.1"/>
    </source>
</evidence>
<dbReference type="Proteomes" id="UP001314205">
    <property type="component" value="Unassembled WGS sequence"/>
</dbReference>
<dbReference type="GO" id="GO:0046983">
    <property type="term" value="F:protein dimerization activity"/>
    <property type="evidence" value="ECO:0007669"/>
    <property type="project" value="InterPro"/>
</dbReference>
<feature type="domain" description="TTF-type" evidence="2">
    <location>
        <begin position="176"/>
        <end position="258"/>
    </location>
</feature>
<gene>
    <name evidence="3" type="ORF">PARMNEM_LOCUS3858</name>
</gene>
<dbReference type="SMART" id="SM00597">
    <property type="entry name" value="ZnF_TTF"/>
    <property type="match status" value="1"/>
</dbReference>
<evidence type="ECO:0000313" key="4">
    <source>
        <dbReference type="Proteomes" id="UP001314205"/>
    </source>
</evidence>
<protein>
    <recommendedName>
        <fullName evidence="2">TTF-type domain-containing protein</fullName>
    </recommendedName>
</protein>
<dbReference type="InterPro" id="IPR012337">
    <property type="entry name" value="RNaseH-like_sf"/>
</dbReference>